<dbReference type="GO" id="GO:0016020">
    <property type="term" value="C:membrane"/>
    <property type="evidence" value="ECO:0007669"/>
    <property type="project" value="InterPro"/>
</dbReference>
<dbReference type="Gene3D" id="1.10.287.950">
    <property type="entry name" value="Methyl-accepting chemotaxis protein"/>
    <property type="match status" value="1"/>
</dbReference>
<organism evidence="8 9">
    <name type="scientific">Aliidongia dinghuensis</name>
    <dbReference type="NCBI Taxonomy" id="1867774"/>
    <lineage>
        <taxon>Bacteria</taxon>
        <taxon>Pseudomonadati</taxon>
        <taxon>Pseudomonadota</taxon>
        <taxon>Alphaproteobacteria</taxon>
        <taxon>Rhodospirillales</taxon>
        <taxon>Dongiaceae</taxon>
        <taxon>Aliidongia</taxon>
    </lineage>
</organism>
<dbReference type="EMBL" id="BMJQ01000019">
    <property type="protein sequence ID" value="GGF42704.1"/>
    <property type="molecule type" value="Genomic_DNA"/>
</dbReference>
<dbReference type="SUPFAM" id="SSF58104">
    <property type="entry name" value="Methyl-accepting chemotaxis protein (MCP) signaling domain"/>
    <property type="match status" value="1"/>
</dbReference>
<keyword evidence="5" id="KW-1133">Transmembrane helix</keyword>
<gene>
    <name evidence="8" type="ORF">GCM10011611_56410</name>
</gene>
<dbReference type="GO" id="GO:0007165">
    <property type="term" value="P:signal transduction"/>
    <property type="evidence" value="ECO:0007669"/>
    <property type="project" value="UniProtKB-KW"/>
</dbReference>
<evidence type="ECO:0000313" key="9">
    <source>
        <dbReference type="Proteomes" id="UP000646365"/>
    </source>
</evidence>
<evidence type="ECO:0000259" key="6">
    <source>
        <dbReference type="PROSITE" id="PS50111"/>
    </source>
</evidence>
<feature type="transmembrane region" description="Helical" evidence="5">
    <location>
        <begin position="202"/>
        <end position="218"/>
    </location>
</feature>
<feature type="domain" description="Methyl-accepting transducer" evidence="6">
    <location>
        <begin position="320"/>
        <end position="549"/>
    </location>
</feature>
<dbReference type="PROSITE" id="PS50885">
    <property type="entry name" value="HAMP"/>
    <property type="match status" value="1"/>
</dbReference>
<dbReference type="InterPro" id="IPR004090">
    <property type="entry name" value="Chemotax_Me-accpt_rcpt"/>
</dbReference>
<dbReference type="InterPro" id="IPR003660">
    <property type="entry name" value="HAMP_dom"/>
</dbReference>
<keyword evidence="1 3" id="KW-0807">Transducer</keyword>
<name>A0A8J3E7J6_9PROT</name>
<dbReference type="InterPro" id="IPR004089">
    <property type="entry name" value="MCPsignal_dom"/>
</dbReference>
<evidence type="ECO:0000256" key="5">
    <source>
        <dbReference type="SAM" id="Phobius"/>
    </source>
</evidence>
<dbReference type="Pfam" id="PF00015">
    <property type="entry name" value="MCPsignal"/>
    <property type="match status" value="1"/>
</dbReference>
<dbReference type="SMART" id="SM00283">
    <property type="entry name" value="MA"/>
    <property type="match status" value="1"/>
</dbReference>
<dbReference type="CDD" id="cd06225">
    <property type="entry name" value="HAMP"/>
    <property type="match status" value="1"/>
</dbReference>
<reference evidence="8" key="1">
    <citation type="journal article" date="2014" name="Int. J. Syst. Evol. Microbiol.">
        <title>Complete genome sequence of Corynebacterium casei LMG S-19264T (=DSM 44701T), isolated from a smear-ripened cheese.</title>
        <authorList>
            <consortium name="US DOE Joint Genome Institute (JGI-PGF)"/>
            <person name="Walter F."/>
            <person name="Albersmeier A."/>
            <person name="Kalinowski J."/>
            <person name="Ruckert C."/>
        </authorList>
    </citation>
    <scope>NUCLEOTIDE SEQUENCE</scope>
    <source>
        <strain evidence="8">CGMCC 1.15725</strain>
    </source>
</reference>
<feature type="coiled-coil region" evidence="4">
    <location>
        <begin position="257"/>
        <end position="289"/>
    </location>
</feature>
<proteinExistence type="inferred from homology"/>
<feature type="domain" description="HAMP" evidence="7">
    <location>
        <begin position="220"/>
        <end position="273"/>
    </location>
</feature>
<keyword evidence="5" id="KW-0812">Transmembrane</keyword>
<evidence type="ECO:0000256" key="3">
    <source>
        <dbReference type="PROSITE-ProRule" id="PRU00284"/>
    </source>
</evidence>
<keyword evidence="5" id="KW-0472">Membrane</keyword>
<evidence type="ECO:0000259" key="7">
    <source>
        <dbReference type="PROSITE" id="PS50885"/>
    </source>
</evidence>
<dbReference type="GO" id="GO:0004888">
    <property type="term" value="F:transmembrane signaling receptor activity"/>
    <property type="evidence" value="ECO:0007669"/>
    <property type="project" value="InterPro"/>
</dbReference>
<dbReference type="SMART" id="SM00304">
    <property type="entry name" value="HAMP"/>
    <property type="match status" value="1"/>
</dbReference>
<dbReference type="AlphaFoldDB" id="A0A8J3E7J6"/>
<keyword evidence="4" id="KW-0175">Coiled coil</keyword>
<dbReference type="Gene3D" id="6.10.340.10">
    <property type="match status" value="1"/>
</dbReference>
<dbReference type="PANTHER" id="PTHR32089">
    <property type="entry name" value="METHYL-ACCEPTING CHEMOTAXIS PROTEIN MCPB"/>
    <property type="match status" value="1"/>
</dbReference>
<sequence length="569" mass="59240">MPGLSIRSRLFVGFGAICGLLAVSVIFSTFRLEAIDHRSRTIIRQDLPAAQQSLAMAMEFNGSLATLYRYLLTRDPASKHVLDAQWSKIVEAGTALDTVVGALAPAERPRWKALMGEFDAIYKAEHSLVGAVEAPNAETSRLADGIKDTQGRVEHILDTLIGRADGNGFRSGGIADMAGHQIDADGDDITAGLGWLVRAQEALLVAALALAGAISFLTQRSITRPIGTLTNALNRMAIGDLTIVVPEVDRTDETGRIARAVEVLRAAAVERNELEAAQAAERASREQRQIQVDAEITAFDGEIAGVFHHLSESADALREAAGGLEARAEATARQAGIVTTSARAASGNVEAVAAAAEKLTASVGEIGRQVAVSTEISQLAVREAARGSGVVEGLSAAAGSIGEIVALIDEIAAKTNLLALNATIEAARAGESGKGFAVVANEVKSLASQTGRATQDITRQITTIRDATGEAVAIIADIGNIIGRINQSSTAIAEAVDQQGAATKDIARNVQSAAAGAGAVSQAIGEVTQETERTRVVSTDVRRTADDLAARAATLRQRVDGFLSGIRAA</sequence>
<reference evidence="8" key="2">
    <citation type="submission" date="2020-09" db="EMBL/GenBank/DDBJ databases">
        <authorList>
            <person name="Sun Q."/>
            <person name="Zhou Y."/>
        </authorList>
    </citation>
    <scope>NUCLEOTIDE SEQUENCE</scope>
    <source>
        <strain evidence="8">CGMCC 1.15725</strain>
    </source>
</reference>
<dbReference type="GO" id="GO:0006935">
    <property type="term" value="P:chemotaxis"/>
    <property type="evidence" value="ECO:0007669"/>
    <property type="project" value="InterPro"/>
</dbReference>
<keyword evidence="9" id="KW-1185">Reference proteome</keyword>
<evidence type="ECO:0000256" key="2">
    <source>
        <dbReference type="ARBA" id="ARBA00029447"/>
    </source>
</evidence>
<feature type="transmembrane region" description="Helical" evidence="5">
    <location>
        <begin position="12"/>
        <end position="30"/>
    </location>
</feature>
<dbReference type="Proteomes" id="UP000646365">
    <property type="component" value="Unassembled WGS sequence"/>
</dbReference>
<comment type="caution">
    <text evidence="8">The sequence shown here is derived from an EMBL/GenBank/DDBJ whole genome shotgun (WGS) entry which is preliminary data.</text>
</comment>
<evidence type="ECO:0000256" key="1">
    <source>
        <dbReference type="ARBA" id="ARBA00023224"/>
    </source>
</evidence>
<evidence type="ECO:0000313" key="8">
    <source>
        <dbReference type="EMBL" id="GGF42704.1"/>
    </source>
</evidence>
<dbReference type="PROSITE" id="PS50111">
    <property type="entry name" value="CHEMOTAXIS_TRANSDUC_2"/>
    <property type="match status" value="1"/>
</dbReference>
<accession>A0A8J3E7J6</accession>
<protein>
    <submittedName>
        <fullName evidence="8">Chemotaxis protein</fullName>
    </submittedName>
</protein>
<comment type="similarity">
    <text evidence="2">Belongs to the methyl-accepting chemotaxis (MCP) protein family.</text>
</comment>
<dbReference type="Pfam" id="PF00672">
    <property type="entry name" value="HAMP"/>
    <property type="match status" value="1"/>
</dbReference>
<dbReference type="PANTHER" id="PTHR32089:SF112">
    <property type="entry name" value="LYSOZYME-LIKE PROTEIN-RELATED"/>
    <property type="match status" value="1"/>
</dbReference>
<dbReference type="PRINTS" id="PR00260">
    <property type="entry name" value="CHEMTRNSDUCR"/>
</dbReference>
<evidence type="ECO:0000256" key="4">
    <source>
        <dbReference type="SAM" id="Coils"/>
    </source>
</evidence>